<evidence type="ECO:0000256" key="8">
    <source>
        <dbReference type="ARBA" id="ARBA00023027"/>
    </source>
</evidence>
<evidence type="ECO:0000256" key="5">
    <source>
        <dbReference type="ARBA" id="ARBA00022723"/>
    </source>
</evidence>
<evidence type="ECO:0000256" key="1">
    <source>
        <dbReference type="ARBA" id="ARBA00001946"/>
    </source>
</evidence>
<dbReference type="Pfam" id="PF00293">
    <property type="entry name" value="NUDIX"/>
    <property type="match status" value="1"/>
</dbReference>
<dbReference type="GO" id="GO:0006742">
    <property type="term" value="P:NADP+ catabolic process"/>
    <property type="evidence" value="ECO:0007669"/>
    <property type="project" value="TreeGrafter"/>
</dbReference>
<dbReference type="GO" id="GO:0019677">
    <property type="term" value="P:NAD+ catabolic process"/>
    <property type="evidence" value="ECO:0007669"/>
    <property type="project" value="TreeGrafter"/>
</dbReference>
<dbReference type="PANTHER" id="PTHR42904">
    <property type="entry name" value="NUDIX HYDROLASE, NUDC SUBFAMILY"/>
    <property type="match status" value="1"/>
</dbReference>
<accession>T1YSN8</accession>
<evidence type="ECO:0000256" key="2">
    <source>
        <dbReference type="ARBA" id="ARBA00001947"/>
    </source>
</evidence>
<dbReference type="GO" id="GO:0046872">
    <property type="term" value="F:metal ion binding"/>
    <property type="evidence" value="ECO:0007669"/>
    <property type="project" value="UniProtKB-KW"/>
</dbReference>
<dbReference type="InterPro" id="IPR050241">
    <property type="entry name" value="NAD-cap_RNA_hydrolase_NudC"/>
</dbReference>
<feature type="domain" description="Nudix hydrolase" evidence="10">
    <location>
        <begin position="209"/>
        <end position="344"/>
    </location>
</feature>
<dbReference type="GO" id="GO:0035529">
    <property type="term" value="F:NADH pyrophosphatase activity"/>
    <property type="evidence" value="ECO:0007669"/>
    <property type="project" value="TreeGrafter"/>
</dbReference>
<dbReference type="InterPro" id="IPR000086">
    <property type="entry name" value="NUDIX_hydrolase_dom"/>
</dbReference>
<comment type="catalytic activity">
    <reaction evidence="9">
        <text>a 5'-end NAD(+)-phospho-ribonucleoside in mRNA + H2O = a 5'-end phospho-adenosine-phospho-ribonucleoside in mRNA + beta-nicotinamide D-ribonucleotide + 2 H(+)</text>
        <dbReference type="Rhea" id="RHEA:60876"/>
        <dbReference type="Rhea" id="RHEA-COMP:15698"/>
        <dbReference type="Rhea" id="RHEA-COMP:15719"/>
        <dbReference type="ChEBI" id="CHEBI:14649"/>
        <dbReference type="ChEBI" id="CHEBI:15377"/>
        <dbReference type="ChEBI" id="CHEBI:15378"/>
        <dbReference type="ChEBI" id="CHEBI:144029"/>
        <dbReference type="ChEBI" id="CHEBI:144051"/>
    </reaction>
    <physiologicalReaction direction="left-to-right" evidence="9">
        <dbReference type="Rhea" id="RHEA:60877"/>
    </physiologicalReaction>
</comment>
<comment type="cofactor">
    <cofactor evidence="1">
        <name>Mg(2+)</name>
        <dbReference type="ChEBI" id="CHEBI:18420"/>
    </cofactor>
</comment>
<dbReference type="GO" id="GO:0110153">
    <property type="term" value="F:RNA NAD-cap (NMN-forming) hydrolase activity"/>
    <property type="evidence" value="ECO:0007669"/>
    <property type="project" value="RHEA"/>
</dbReference>
<dbReference type="CDD" id="cd03429">
    <property type="entry name" value="NUDIX_NADH_pyrophosphatase_Nudt13"/>
    <property type="match status" value="1"/>
</dbReference>
<dbReference type="GO" id="GO:0005777">
    <property type="term" value="C:peroxisome"/>
    <property type="evidence" value="ECO:0007669"/>
    <property type="project" value="TreeGrafter"/>
</dbReference>
<evidence type="ECO:0000256" key="6">
    <source>
        <dbReference type="ARBA" id="ARBA00022801"/>
    </source>
</evidence>
<name>T1YSN8_9TRYP</name>
<sequence length="368" mass="39532">MRPSLTTPFHRHYILLGLTGGRVQLHEQERKARDSSSDSSDATTMPTFLQQRLQPPPPAATADKGSAAVPHLVVYRPTDNFVLTRGASWRLPLAAPTTAAEGWRAGCYPLLDLREAAYVGEDRATVPPQHLFATAPANVDPEYLAAEGATWVPARALLESSPATDAAALALCLSTVSWLTAAPFCSRCGAATAVTDYGHTRTCRACPHVYHPPVSPAVIVAVLDGKGHVLLSERHPPAGRPAPARPMRTILAGFVSQGEAAEETVVREVAEESQAAVTALRYVGSQPWPFPHQLMLCYYAVAPDSPELAPELAELASVAWVSKEEVRRALAGTHEEFVVPPPFTAAHRLLTDWVEGKVDDQGEPCGKL</sequence>
<evidence type="ECO:0000259" key="10">
    <source>
        <dbReference type="PROSITE" id="PS51462"/>
    </source>
</evidence>
<dbReference type="Gene3D" id="3.90.79.20">
    <property type="match status" value="1"/>
</dbReference>
<comment type="cofactor">
    <cofactor evidence="2">
        <name>Zn(2+)</name>
        <dbReference type="ChEBI" id="CHEBI:29105"/>
    </cofactor>
</comment>
<evidence type="ECO:0000313" key="11">
    <source>
        <dbReference type="EMBL" id="AGU67960.1"/>
    </source>
</evidence>
<dbReference type="GO" id="GO:0005829">
    <property type="term" value="C:cytosol"/>
    <property type="evidence" value="ECO:0007669"/>
    <property type="project" value="TreeGrafter"/>
</dbReference>
<proteinExistence type="inferred from homology"/>
<keyword evidence="5" id="KW-0479">Metal-binding</keyword>
<dbReference type="PANTHER" id="PTHR42904:SF6">
    <property type="entry name" value="NAD-CAPPED RNA HYDROLASE NUDT12"/>
    <property type="match status" value="1"/>
</dbReference>
<comment type="similarity">
    <text evidence="3">Belongs to the Nudix hydrolase family. NudC subfamily.</text>
</comment>
<keyword evidence="6 11" id="KW-0378">Hydrolase</keyword>
<dbReference type="NCBIfam" id="NF001299">
    <property type="entry name" value="PRK00241.1"/>
    <property type="match status" value="1"/>
</dbReference>
<reference evidence="11" key="1">
    <citation type="journal article" date="2013" name="PLoS ONE">
        <title>Biosynthesis of vitamins and cofactors in bacterium-harbouring trypanosomatids depends on the symbiotic association as revealed by genomic analyses.</title>
        <authorList>
            <person name="Klein C.C."/>
            <person name="Alves J.M."/>
            <person name="Serrano M.G."/>
            <person name="Buck G.A."/>
            <person name="Vasconcelos A.T."/>
            <person name="Sagot M.F."/>
            <person name="Teixeira M.M."/>
            <person name="Camargo E.P."/>
            <person name="Motta M.C."/>
        </authorList>
    </citation>
    <scope>NUCLEOTIDE SEQUENCE</scope>
    <source>
        <strain evidence="11">TCC219</strain>
    </source>
</reference>
<keyword evidence="7" id="KW-0460">Magnesium</keyword>
<evidence type="ECO:0000256" key="3">
    <source>
        <dbReference type="ARBA" id="ARBA00009595"/>
    </source>
</evidence>
<evidence type="ECO:0000256" key="4">
    <source>
        <dbReference type="ARBA" id="ARBA00012381"/>
    </source>
</evidence>
<evidence type="ECO:0000256" key="7">
    <source>
        <dbReference type="ARBA" id="ARBA00022842"/>
    </source>
</evidence>
<dbReference type="Gene3D" id="3.90.79.10">
    <property type="entry name" value="Nucleoside Triphosphate Pyrophosphohydrolase"/>
    <property type="match status" value="1"/>
</dbReference>
<protein>
    <recommendedName>
        <fullName evidence="4">NAD(+) diphosphatase</fullName>
        <ecNumber evidence="4">3.6.1.22</ecNumber>
    </recommendedName>
</protein>
<evidence type="ECO:0000256" key="9">
    <source>
        <dbReference type="ARBA" id="ARBA00023679"/>
    </source>
</evidence>
<dbReference type="EC" id="3.6.1.22" evidence="4"/>
<dbReference type="EMBL" id="KF160288">
    <property type="protein sequence ID" value="AGU67960.1"/>
    <property type="molecule type" value="Genomic_DNA"/>
</dbReference>
<dbReference type="InterPro" id="IPR015797">
    <property type="entry name" value="NUDIX_hydrolase-like_dom_sf"/>
</dbReference>
<organism evidence="11">
    <name type="scientific">Strigomonas galati</name>
    <dbReference type="NCBI Taxonomy" id="1003336"/>
    <lineage>
        <taxon>Eukaryota</taxon>
        <taxon>Discoba</taxon>
        <taxon>Euglenozoa</taxon>
        <taxon>Kinetoplastea</taxon>
        <taxon>Metakinetoplastina</taxon>
        <taxon>Trypanosomatida</taxon>
        <taxon>Trypanosomatidae</taxon>
        <taxon>Strigomonadinae</taxon>
        <taxon>Strigomonas</taxon>
    </lineage>
</organism>
<dbReference type="SUPFAM" id="SSF55811">
    <property type="entry name" value="Nudix"/>
    <property type="match status" value="1"/>
</dbReference>
<dbReference type="InterPro" id="IPR049734">
    <property type="entry name" value="NudC-like_C"/>
</dbReference>
<keyword evidence="8" id="KW-0520">NAD</keyword>
<dbReference type="PROSITE" id="PS51462">
    <property type="entry name" value="NUDIX"/>
    <property type="match status" value="1"/>
</dbReference>
<dbReference type="AlphaFoldDB" id="T1YSN8"/>